<proteinExistence type="inferred from homology"/>
<dbReference type="GO" id="GO:0016780">
    <property type="term" value="F:phosphotransferase activity, for other substituted phosphate groups"/>
    <property type="evidence" value="ECO:0007669"/>
    <property type="project" value="TreeGrafter"/>
</dbReference>
<dbReference type="EMBL" id="VWOX01000002">
    <property type="protein sequence ID" value="KAA5546361.1"/>
    <property type="molecule type" value="Genomic_DNA"/>
</dbReference>
<comment type="similarity">
    <text evidence="1">Belongs to the bacterial sugar transferase family.</text>
</comment>
<dbReference type="AlphaFoldDB" id="A0A5M6DFQ7"/>
<dbReference type="PANTHER" id="PTHR30576:SF0">
    <property type="entry name" value="UNDECAPRENYL-PHOSPHATE N-ACETYLGALACTOSAMINYL 1-PHOSPHATE TRANSFERASE-RELATED"/>
    <property type="match status" value="1"/>
</dbReference>
<dbReference type="InterPro" id="IPR003362">
    <property type="entry name" value="Bact_transf"/>
</dbReference>
<reference evidence="4 5" key="1">
    <citation type="submission" date="2019-08" db="EMBL/GenBank/DDBJ databases">
        <authorList>
            <person name="Dhanesh K."/>
            <person name="Kumar G."/>
            <person name="Sasikala C."/>
            <person name="Venkata Ramana C."/>
        </authorList>
    </citation>
    <scope>NUCLEOTIDE SEQUENCE [LARGE SCALE GENOMIC DNA]</scope>
    <source>
        <strain evidence="4 5">JC645</strain>
    </source>
</reference>
<evidence type="ECO:0000313" key="4">
    <source>
        <dbReference type="EMBL" id="KAA5546361.1"/>
    </source>
</evidence>
<organism evidence="4 5">
    <name type="scientific">Roseiconus nitratireducens</name>
    <dbReference type="NCBI Taxonomy" id="2605748"/>
    <lineage>
        <taxon>Bacteria</taxon>
        <taxon>Pseudomonadati</taxon>
        <taxon>Planctomycetota</taxon>
        <taxon>Planctomycetia</taxon>
        <taxon>Pirellulales</taxon>
        <taxon>Pirellulaceae</taxon>
        <taxon>Roseiconus</taxon>
    </lineage>
</organism>
<accession>A0A5M6DFQ7</accession>
<evidence type="ECO:0000313" key="5">
    <source>
        <dbReference type="Proteomes" id="UP000324479"/>
    </source>
</evidence>
<evidence type="ECO:0000256" key="1">
    <source>
        <dbReference type="ARBA" id="ARBA00006464"/>
    </source>
</evidence>
<keyword evidence="2" id="KW-0472">Membrane</keyword>
<keyword evidence="4" id="KW-0808">Transferase</keyword>
<dbReference type="Pfam" id="PF02397">
    <property type="entry name" value="Bac_transf"/>
    <property type="match status" value="1"/>
</dbReference>
<comment type="caution">
    <text evidence="4">The sequence shown here is derived from an EMBL/GenBank/DDBJ whole genome shotgun (WGS) entry which is preliminary data.</text>
</comment>
<keyword evidence="2" id="KW-0812">Transmembrane</keyword>
<evidence type="ECO:0000259" key="3">
    <source>
        <dbReference type="Pfam" id="PF02397"/>
    </source>
</evidence>
<feature type="transmembrane region" description="Helical" evidence="2">
    <location>
        <begin position="49"/>
        <end position="73"/>
    </location>
</feature>
<keyword evidence="2" id="KW-1133">Transmembrane helix</keyword>
<evidence type="ECO:0000256" key="2">
    <source>
        <dbReference type="SAM" id="Phobius"/>
    </source>
</evidence>
<sequence length="283" mass="32057">MTASLPQASAPIAVQRRRRLSKVEQARGQQWDAVQRGRYFRRKYQVERVLSTVMLFAVAPLILLLIVLVRLTSKGAGLYRQRRVGLHGETFDVFKLRTMRADAEADGVLRWSTKGDSRITPLGAILRKTHLDELPQLWNVAKGEMSLTGPRPERPEICEKLAQKIDGYYDRTAVKPGITGIAQINLEPDRTIDDVRRKQCLDLHYIENAGLWLDLRMVMATVMRMVGIRGTTVMRWMKLCRRDVLEAQGLLPEDGHRGGSTDCDGVPVVAATSLRVDRPRHPK</sequence>
<keyword evidence="5" id="KW-1185">Reference proteome</keyword>
<name>A0A5M6DFQ7_9BACT</name>
<dbReference type="Proteomes" id="UP000324479">
    <property type="component" value="Unassembled WGS sequence"/>
</dbReference>
<protein>
    <submittedName>
        <fullName evidence="4">Sugar transferase</fullName>
    </submittedName>
</protein>
<gene>
    <name evidence="4" type="ORF">FYK55_05240</name>
</gene>
<feature type="domain" description="Bacterial sugar transferase" evidence="3">
    <location>
        <begin position="46"/>
        <end position="226"/>
    </location>
</feature>
<dbReference type="PANTHER" id="PTHR30576">
    <property type="entry name" value="COLANIC BIOSYNTHESIS UDP-GLUCOSE LIPID CARRIER TRANSFERASE"/>
    <property type="match status" value="1"/>
</dbReference>